<name>A0AAD9JLP7_9ANNE</name>
<dbReference type="PANTHER" id="PTHR23169">
    <property type="entry name" value="ENVOPLAKIN"/>
    <property type="match status" value="1"/>
</dbReference>
<evidence type="ECO:0000256" key="5">
    <source>
        <dbReference type="SAM" id="MobiDB-lite"/>
    </source>
</evidence>
<protein>
    <recommendedName>
        <fullName evidence="6">SH3 domain-containing protein</fullName>
    </recommendedName>
</protein>
<dbReference type="Gene3D" id="3.90.1290.10">
    <property type="entry name" value="Plakin repeat"/>
    <property type="match status" value="2"/>
</dbReference>
<dbReference type="Proteomes" id="UP001208570">
    <property type="component" value="Unassembled WGS sequence"/>
</dbReference>
<dbReference type="Gene3D" id="2.30.30.40">
    <property type="entry name" value="SH3 Domains"/>
    <property type="match status" value="1"/>
</dbReference>
<keyword evidence="3" id="KW-0677">Repeat</keyword>
<dbReference type="InterPro" id="IPR043197">
    <property type="entry name" value="Plakin"/>
</dbReference>
<dbReference type="GO" id="GO:0005856">
    <property type="term" value="C:cytoskeleton"/>
    <property type="evidence" value="ECO:0007669"/>
    <property type="project" value="InterPro"/>
</dbReference>
<dbReference type="GO" id="GO:0045104">
    <property type="term" value="P:intermediate filament cytoskeleton organization"/>
    <property type="evidence" value="ECO:0007669"/>
    <property type="project" value="InterPro"/>
</dbReference>
<dbReference type="InterPro" id="IPR001101">
    <property type="entry name" value="Plectin_repeat"/>
</dbReference>
<dbReference type="InterPro" id="IPR001452">
    <property type="entry name" value="SH3_domain"/>
</dbReference>
<dbReference type="Pfam" id="PF17902">
    <property type="entry name" value="SH3_10"/>
    <property type="match status" value="1"/>
</dbReference>
<evidence type="ECO:0000259" key="6">
    <source>
        <dbReference type="PROSITE" id="PS50002"/>
    </source>
</evidence>
<proteinExistence type="predicted"/>
<dbReference type="InterPro" id="IPR041615">
    <property type="entry name" value="Desmoplakin_SH3"/>
</dbReference>
<feature type="compositionally biased region" description="Polar residues" evidence="5">
    <location>
        <begin position="1"/>
        <end position="14"/>
    </location>
</feature>
<dbReference type="InterPro" id="IPR035915">
    <property type="entry name" value="Plakin_repeat_sf"/>
</dbReference>
<dbReference type="Pfam" id="PF00681">
    <property type="entry name" value="Plectin"/>
    <property type="match status" value="1"/>
</dbReference>
<keyword evidence="1 4" id="KW-0728">SH3 domain</keyword>
<evidence type="ECO:0000256" key="2">
    <source>
        <dbReference type="ARBA" id="ARBA00022553"/>
    </source>
</evidence>
<dbReference type="SUPFAM" id="SSF75399">
    <property type="entry name" value="Plakin repeat"/>
    <property type="match status" value="1"/>
</dbReference>
<evidence type="ECO:0000256" key="1">
    <source>
        <dbReference type="ARBA" id="ARBA00022443"/>
    </source>
</evidence>
<keyword evidence="8" id="KW-1185">Reference proteome</keyword>
<dbReference type="SMART" id="SM00250">
    <property type="entry name" value="PLEC"/>
    <property type="match status" value="3"/>
</dbReference>
<organism evidence="7 8">
    <name type="scientific">Paralvinella palmiformis</name>
    <dbReference type="NCBI Taxonomy" id="53620"/>
    <lineage>
        <taxon>Eukaryota</taxon>
        <taxon>Metazoa</taxon>
        <taxon>Spiralia</taxon>
        <taxon>Lophotrochozoa</taxon>
        <taxon>Annelida</taxon>
        <taxon>Polychaeta</taxon>
        <taxon>Sedentaria</taxon>
        <taxon>Canalipalpata</taxon>
        <taxon>Terebellida</taxon>
        <taxon>Terebelliformia</taxon>
        <taxon>Alvinellidae</taxon>
        <taxon>Paralvinella</taxon>
    </lineage>
</organism>
<evidence type="ECO:0000256" key="3">
    <source>
        <dbReference type="ARBA" id="ARBA00022737"/>
    </source>
</evidence>
<feature type="domain" description="SH3" evidence="6">
    <location>
        <begin position="251"/>
        <end position="308"/>
    </location>
</feature>
<comment type="caution">
    <text evidence="7">The sequence shown here is derived from an EMBL/GenBank/DDBJ whole genome shotgun (WGS) entry which is preliminary data.</text>
</comment>
<feature type="compositionally biased region" description="Low complexity" evidence="5">
    <location>
        <begin position="16"/>
        <end position="33"/>
    </location>
</feature>
<dbReference type="AlphaFoldDB" id="A0AAD9JLP7"/>
<dbReference type="PROSITE" id="PS50002">
    <property type="entry name" value="SH3"/>
    <property type="match status" value="1"/>
</dbReference>
<sequence>MNIQDLLSPESSGYTVRRQVSRSSASSRRSSVSKPDGLSGTESLQQAIHFLQTGGMADTGNGHTVQDILNDLVEAMRTNVQLAANVKSDVYTKTFKTKVEKIRSIKADLDKLSSDVTLQALAVLNQDDSEDEKAVAETGTGNGALTAALQRRAFLRSQWLSLRRLLFCVDLQLRHAAVHQVFFEESKELRRLLQDLFRQIKVNEKNETIKITPDEYKLMSEYISLLQTNIQDLVGRSLSVVPMHLRKEPVKEPIAARVICSLTSDQIEVHDGDSITILDNSDPQTWKVRHASGAQAHLPAICCVIPSPDKEALLSAARLEKGLVAVLRIYIMTAENWLLRYCKIVLKGILDKKDSLLTRLTSAKQQESTDQLQLLAEVMRELFFTLKGYQDLAETEQDLERAIQKAVTTLIDDPRVQTELSNPIQELMHLVQLLKGLCDKKRQAETVSLSHGLEQYLDEDTLDWVTPLLEGADNAEGLAISIQHQETEIAETSSYTSSSGEVRQTFSIHGVIDPRTDEEISIDEAIKRGILDPDNGMYIHPTEHNRIPIPVAMNAGLIVVESSKTKKVKESVSAVGLVTVNVIRETRPYTIIRIRDPASDEDIPVSEAISKGIFDSDRGIWINSAKKEKIGIKEAIDSGLVIVEYDEEAEKVQPEVTTRTFAVYSAIDQKSGRRLPFHEACQSGIISKEDGEYLDTKTNKRYSVIEAAKNGWIKVRVIEDGAQMEEVLTRHRTDSV</sequence>
<dbReference type="Gene3D" id="1.20.58.60">
    <property type="match status" value="1"/>
</dbReference>
<dbReference type="EMBL" id="JAODUP010000241">
    <property type="protein sequence ID" value="KAK2155416.1"/>
    <property type="molecule type" value="Genomic_DNA"/>
</dbReference>
<evidence type="ECO:0000256" key="4">
    <source>
        <dbReference type="PROSITE-ProRule" id="PRU00192"/>
    </source>
</evidence>
<evidence type="ECO:0000313" key="7">
    <source>
        <dbReference type="EMBL" id="KAK2155416.1"/>
    </source>
</evidence>
<gene>
    <name evidence="7" type="ORF">LSH36_241g06023</name>
</gene>
<feature type="region of interest" description="Disordered" evidence="5">
    <location>
        <begin position="1"/>
        <end position="40"/>
    </location>
</feature>
<keyword evidence="2" id="KW-0597">Phosphoprotein</keyword>
<evidence type="ECO:0000313" key="8">
    <source>
        <dbReference type="Proteomes" id="UP001208570"/>
    </source>
</evidence>
<reference evidence="7" key="1">
    <citation type="journal article" date="2023" name="Mol. Biol. Evol.">
        <title>Third-Generation Sequencing Reveals the Adaptive Role of the Epigenome in Three Deep-Sea Polychaetes.</title>
        <authorList>
            <person name="Perez M."/>
            <person name="Aroh O."/>
            <person name="Sun Y."/>
            <person name="Lan Y."/>
            <person name="Juniper S.K."/>
            <person name="Young C.R."/>
            <person name="Angers B."/>
            <person name="Qian P.Y."/>
        </authorList>
    </citation>
    <scope>NUCLEOTIDE SEQUENCE</scope>
    <source>
        <strain evidence="7">P08H-3</strain>
    </source>
</reference>
<accession>A0AAD9JLP7</accession>